<dbReference type="AlphaFoldDB" id="A0A1W1CNX8"/>
<accession>A0A1W1CNX8</accession>
<protein>
    <submittedName>
        <fullName evidence="1">Uncharacterized protein</fullName>
    </submittedName>
</protein>
<gene>
    <name evidence="1" type="ORF">MNB_SV-14-154</name>
</gene>
<reference evidence="1" key="1">
    <citation type="submission" date="2016-10" db="EMBL/GenBank/DDBJ databases">
        <authorList>
            <person name="de Groot N.N."/>
        </authorList>
    </citation>
    <scope>NUCLEOTIDE SEQUENCE</scope>
</reference>
<dbReference type="EMBL" id="FPHN01000227">
    <property type="protein sequence ID" value="SFV67445.1"/>
    <property type="molecule type" value="Genomic_DNA"/>
</dbReference>
<name>A0A1W1CNX8_9ZZZZ</name>
<organism evidence="1">
    <name type="scientific">hydrothermal vent metagenome</name>
    <dbReference type="NCBI Taxonomy" id="652676"/>
    <lineage>
        <taxon>unclassified sequences</taxon>
        <taxon>metagenomes</taxon>
        <taxon>ecological metagenomes</taxon>
    </lineage>
</organism>
<proteinExistence type="predicted"/>
<evidence type="ECO:0000313" key="1">
    <source>
        <dbReference type="EMBL" id="SFV67445.1"/>
    </source>
</evidence>
<sequence>MLIWICVDSKDEKNAKITKVMDAKYWALVEFDEGVAKETTFYNNREDYSDWVDFIIMKDKYESYMEFMNEGMMVLVVREEETIEDIIEAFKFKELDEAGI</sequence>